<dbReference type="HOGENOM" id="CLU_556684_0_0_1"/>
<evidence type="ECO:0000256" key="1">
    <source>
        <dbReference type="SAM" id="MobiDB-lite"/>
    </source>
</evidence>
<evidence type="ECO:0000256" key="2">
    <source>
        <dbReference type="SAM" id="Phobius"/>
    </source>
</evidence>
<keyword evidence="2" id="KW-0812">Transmembrane</keyword>
<keyword evidence="4" id="KW-1185">Reference proteome</keyword>
<feature type="compositionally biased region" description="Acidic residues" evidence="1">
    <location>
        <begin position="327"/>
        <end position="357"/>
    </location>
</feature>
<keyword evidence="2" id="KW-1133">Transmembrane helix</keyword>
<sequence>MPNKHTPPPRCLSNCIIIALLLIPLRFFISSSRPPQTAPAIIHEQHQQQQPAASHGISPREEAYLKICSSLRLLRNLTPDDPANAPMPLELLGVDYLDLVQARDAAYPGAPSYTTVRQKVEDAAEKLRASVTVHSDIRHSDPRAAAVWDASWAVANMLMDDDARSVFLREFRPKLDGGWLMRRKSVEELCGSIWMERSWFPPHTRPDNTHAESFAAAQYRQEMSKAHVDQKSRARQVWRYYNHLLQTQPNSIDIKALNEVDPSQDCLKSLGWDIQDDQPLADEAEKWMQSWNKPGCFRTWIKNNLKRWRAKWDQDRDKTGGEAVAETAEEEEVREEQEDKEGEEEASGEKEDNDGDGGDDKQPVAEQAGATEEDNVLFQGSVGLGLSKSLFNLSISYLGGSEVSDSADTTKMPKPDLPKLGKNNNSIRPTREGTSGDEEEEEEEEEEEQQQQQQQVATDSSRHSERAFYHWYRWVYRPDRDRKRRQAEGK</sequence>
<evidence type="ECO:0000313" key="3">
    <source>
        <dbReference type="EMBL" id="KDN68607.1"/>
    </source>
</evidence>
<feature type="region of interest" description="Disordered" evidence="1">
    <location>
        <begin position="400"/>
        <end position="464"/>
    </location>
</feature>
<dbReference type="AlphaFoldDB" id="A0A066XI71"/>
<evidence type="ECO:0000313" key="4">
    <source>
        <dbReference type="Proteomes" id="UP000027238"/>
    </source>
</evidence>
<dbReference type="Proteomes" id="UP000027238">
    <property type="component" value="Unassembled WGS sequence"/>
</dbReference>
<protein>
    <submittedName>
        <fullName evidence="3">Uncharacterized protein</fullName>
    </submittedName>
</protein>
<dbReference type="EMBL" id="JMSE01000643">
    <property type="protein sequence ID" value="KDN68607.1"/>
    <property type="molecule type" value="Genomic_DNA"/>
</dbReference>
<name>A0A066XI71_COLSU</name>
<dbReference type="STRING" id="1173701.A0A066XI71"/>
<comment type="caution">
    <text evidence="3">The sequence shown here is derived from an EMBL/GenBank/DDBJ whole genome shotgun (WGS) entry which is preliminary data.</text>
</comment>
<reference evidence="4" key="1">
    <citation type="journal article" date="2014" name="Genome Announc.">
        <title>Draft genome sequence of Colletotrichum sublineola, a destructive pathogen of cultivated sorghum.</title>
        <authorList>
            <person name="Baroncelli R."/>
            <person name="Sanz-Martin J.M."/>
            <person name="Rech G.E."/>
            <person name="Sukno S.A."/>
            <person name="Thon M.R."/>
        </authorList>
    </citation>
    <scope>NUCLEOTIDE SEQUENCE [LARGE SCALE GENOMIC DNA]</scope>
    <source>
        <strain evidence="4">TX430BB</strain>
    </source>
</reference>
<feature type="region of interest" description="Disordered" evidence="1">
    <location>
        <begin position="311"/>
        <end position="374"/>
    </location>
</feature>
<organism evidence="3 4">
    <name type="scientific">Colletotrichum sublineola</name>
    <name type="common">Sorghum anthracnose fungus</name>
    <dbReference type="NCBI Taxonomy" id="1173701"/>
    <lineage>
        <taxon>Eukaryota</taxon>
        <taxon>Fungi</taxon>
        <taxon>Dikarya</taxon>
        <taxon>Ascomycota</taxon>
        <taxon>Pezizomycotina</taxon>
        <taxon>Sordariomycetes</taxon>
        <taxon>Hypocreomycetidae</taxon>
        <taxon>Glomerellales</taxon>
        <taxon>Glomerellaceae</taxon>
        <taxon>Colletotrichum</taxon>
        <taxon>Colletotrichum graminicola species complex</taxon>
    </lineage>
</organism>
<keyword evidence="2" id="KW-0472">Membrane</keyword>
<accession>A0A066XI71</accession>
<feature type="compositionally biased region" description="Basic and acidic residues" evidence="1">
    <location>
        <begin position="311"/>
        <end position="320"/>
    </location>
</feature>
<proteinExistence type="predicted"/>
<feature type="compositionally biased region" description="Acidic residues" evidence="1">
    <location>
        <begin position="435"/>
        <end position="449"/>
    </location>
</feature>
<feature type="transmembrane region" description="Helical" evidence="2">
    <location>
        <begin position="12"/>
        <end position="29"/>
    </location>
</feature>
<dbReference type="OrthoDB" id="10518422at2759"/>
<gene>
    <name evidence="3" type="ORF">CSUB01_10480</name>
</gene>